<dbReference type="Proteomes" id="UP000683428">
    <property type="component" value="Chromosome"/>
</dbReference>
<evidence type="ECO:0000313" key="3">
    <source>
        <dbReference type="EMBL" id="QWT49766.1"/>
    </source>
</evidence>
<name>A0A975SPD7_9RHOO</name>
<evidence type="ECO:0000256" key="1">
    <source>
        <dbReference type="ARBA" id="ARBA00022621"/>
    </source>
</evidence>
<dbReference type="EMBL" id="CP064782">
    <property type="protein sequence ID" value="QWT49766.1"/>
    <property type="molecule type" value="Genomic_DNA"/>
</dbReference>
<gene>
    <name evidence="3" type="ORF">Azoinq_03895</name>
</gene>
<dbReference type="CDD" id="cd12107">
    <property type="entry name" value="Hemerythrin"/>
    <property type="match status" value="1"/>
</dbReference>
<dbReference type="InterPro" id="IPR012827">
    <property type="entry name" value="Hemerythrin_metal-bd"/>
</dbReference>
<dbReference type="GO" id="GO:0046872">
    <property type="term" value="F:metal ion binding"/>
    <property type="evidence" value="ECO:0007669"/>
    <property type="project" value="InterPro"/>
</dbReference>
<dbReference type="KEGG" id="aiq:Azoinq_03895"/>
<dbReference type="PANTHER" id="PTHR37164:SF1">
    <property type="entry name" value="BACTERIOHEMERYTHRIN"/>
    <property type="match status" value="1"/>
</dbReference>
<keyword evidence="4" id="KW-1185">Reference proteome</keyword>
<feature type="domain" description="Hemerythrin-like" evidence="2">
    <location>
        <begin position="17"/>
        <end position="119"/>
    </location>
</feature>
<sequence>MDLMQWLPRYQLGCAPMDDTHREFVDWINRLAGLPDGEFLPQFDAFFAHTEHHFAQENQWMEESDFPPLHCHVGEHERVLATLRSLRKMVERGDVAIGRRAVEELVGWFDNHAATMDTALAVHMRNAHYTPTPLVAA</sequence>
<dbReference type="InterPro" id="IPR016131">
    <property type="entry name" value="Haemerythrin_Fe_BS"/>
</dbReference>
<organism evidence="3 4">
    <name type="scientific">Azospira inquinata</name>
    <dbReference type="NCBI Taxonomy" id="2785627"/>
    <lineage>
        <taxon>Bacteria</taxon>
        <taxon>Pseudomonadati</taxon>
        <taxon>Pseudomonadota</taxon>
        <taxon>Betaproteobacteria</taxon>
        <taxon>Rhodocyclales</taxon>
        <taxon>Rhodocyclaceae</taxon>
        <taxon>Azospira</taxon>
    </lineage>
</organism>
<accession>A0A975SPD7</accession>
<dbReference type="PANTHER" id="PTHR37164">
    <property type="entry name" value="BACTERIOHEMERYTHRIN"/>
    <property type="match status" value="1"/>
</dbReference>
<proteinExistence type="predicted"/>
<keyword evidence="1" id="KW-0813">Transport</keyword>
<dbReference type="NCBIfam" id="TIGR02481">
    <property type="entry name" value="hemeryth_dom"/>
    <property type="match status" value="1"/>
</dbReference>
<dbReference type="AlphaFoldDB" id="A0A975SPD7"/>
<dbReference type="PROSITE" id="PS00550">
    <property type="entry name" value="HEMERYTHRINS"/>
    <property type="match status" value="1"/>
</dbReference>
<evidence type="ECO:0000313" key="4">
    <source>
        <dbReference type="Proteomes" id="UP000683428"/>
    </source>
</evidence>
<dbReference type="Pfam" id="PF01814">
    <property type="entry name" value="Hemerythrin"/>
    <property type="match status" value="1"/>
</dbReference>
<evidence type="ECO:0000259" key="2">
    <source>
        <dbReference type="Pfam" id="PF01814"/>
    </source>
</evidence>
<keyword evidence="1" id="KW-0561">Oxygen transport</keyword>
<dbReference type="InterPro" id="IPR050669">
    <property type="entry name" value="Hemerythrin"/>
</dbReference>
<dbReference type="InterPro" id="IPR012312">
    <property type="entry name" value="Hemerythrin-like"/>
</dbReference>
<protein>
    <submittedName>
        <fullName evidence="3">Hemerythrin domain-containing protein</fullName>
    </submittedName>
</protein>
<reference evidence="3" key="1">
    <citation type="submission" date="2020-11" db="EMBL/GenBank/DDBJ databases">
        <title>Azospira inquinata sp. nov.</title>
        <authorList>
            <person name="Moe W.M."/>
            <person name="Mikes M.C."/>
        </authorList>
    </citation>
    <scope>NUCLEOTIDE SEQUENCE</scope>
    <source>
        <strain evidence="3">Azo-3</strain>
    </source>
</reference>
<dbReference type="RefSeq" id="WP_216125707.1">
    <property type="nucleotide sequence ID" value="NZ_CP064782.1"/>
</dbReference>
<dbReference type="GO" id="GO:0005344">
    <property type="term" value="F:oxygen carrier activity"/>
    <property type="evidence" value="ECO:0007669"/>
    <property type="project" value="UniProtKB-KW"/>
</dbReference>